<accession>A0ABS6K467</accession>
<evidence type="ECO:0000256" key="5">
    <source>
        <dbReference type="SAM" id="Phobius"/>
    </source>
</evidence>
<dbReference type="PANTHER" id="PTHR31102">
    <property type="match status" value="1"/>
</dbReference>
<evidence type="ECO:0000256" key="3">
    <source>
        <dbReference type="ARBA" id="ARBA00022989"/>
    </source>
</evidence>
<evidence type="ECO:0000256" key="4">
    <source>
        <dbReference type="ARBA" id="ARBA00023136"/>
    </source>
</evidence>
<dbReference type="Proteomes" id="UP001314681">
    <property type="component" value="Unassembled WGS sequence"/>
</dbReference>
<dbReference type="Pfam" id="PF00999">
    <property type="entry name" value="Na_H_Exchanger"/>
    <property type="match status" value="1"/>
</dbReference>
<dbReference type="PANTHER" id="PTHR31102:SF1">
    <property type="entry name" value="CATION_H+ EXCHANGER DOMAIN-CONTAINING PROTEIN"/>
    <property type="match status" value="1"/>
</dbReference>
<proteinExistence type="predicted"/>
<comment type="caution">
    <text evidence="7">The sequence shown here is derived from an EMBL/GenBank/DDBJ whole genome shotgun (WGS) entry which is preliminary data.</text>
</comment>
<keyword evidence="4 5" id="KW-0472">Membrane</keyword>
<evidence type="ECO:0000259" key="6">
    <source>
        <dbReference type="Pfam" id="PF00999"/>
    </source>
</evidence>
<keyword evidence="3 5" id="KW-1133">Transmembrane helix</keyword>
<name>A0ABS6K467_9FIRM</name>
<dbReference type="RefSeq" id="WP_238726348.1">
    <property type="nucleotide sequence ID" value="NZ_JAHQCX010000002.1"/>
</dbReference>
<dbReference type="InterPro" id="IPR006153">
    <property type="entry name" value="Cation/H_exchanger_TM"/>
</dbReference>
<reference evidence="7 8" key="1">
    <citation type="submission" date="2021-06" db="EMBL/GenBank/DDBJ databases">
        <title>Description of novel taxa of the family Lachnospiraceae.</title>
        <authorList>
            <person name="Chaplin A.V."/>
            <person name="Sokolova S.R."/>
            <person name="Pikina A.P."/>
            <person name="Korzhanova M."/>
            <person name="Belova V."/>
            <person name="Korostin D."/>
            <person name="Efimov B.A."/>
        </authorList>
    </citation>
    <scope>NUCLEOTIDE SEQUENCE [LARGE SCALE GENOMIC DNA]</scope>
    <source>
        <strain evidence="7 8">ASD4241</strain>
    </source>
</reference>
<dbReference type="InterPro" id="IPR051843">
    <property type="entry name" value="CPA1_transporter"/>
</dbReference>
<feature type="transmembrane region" description="Helical" evidence="5">
    <location>
        <begin position="84"/>
        <end position="103"/>
    </location>
</feature>
<sequence length="395" mass="41911">MLLSLALIFLCGLLLGSVFEKLKLPRLLGMLLVGILLGPHVLDLLDGSILSISSEVREIALIIILVKAGLSLDINDLKKVGRPAVMMCFVPATLEIIAFLIFGPALLHVSLLEAGIIGAVMGAVSPAVIVPKMSKMIDEGWGTDKGIPQMIIAGSSADDVYVIVIFTALVSLAGGGSASVMDFVQIPISIILGIVLGVITGLGMVKLFQSFHMRDSVKVLIILSVSFLFVTLENMLENIVSVSGLLAVMSMGMMIYNRYDQLAKRISGKFSKLWVAAEIILFVLVGATVDIQYAAKAGVMVVVMLLIGLAFRLFGTWLCVIKTALNRKERLFCLLAQLPKATVQAAIGGVPLAKGLACGNIVLTVAVVSILISAPIGAFMIDKTYKKFLNGPSAS</sequence>
<feature type="transmembrane region" description="Helical" evidence="5">
    <location>
        <begin position="186"/>
        <end position="205"/>
    </location>
</feature>
<evidence type="ECO:0000256" key="1">
    <source>
        <dbReference type="ARBA" id="ARBA00004141"/>
    </source>
</evidence>
<feature type="transmembrane region" description="Helical" evidence="5">
    <location>
        <begin position="160"/>
        <end position="180"/>
    </location>
</feature>
<feature type="transmembrane region" description="Helical" evidence="5">
    <location>
        <begin position="109"/>
        <end position="130"/>
    </location>
</feature>
<evidence type="ECO:0000313" key="8">
    <source>
        <dbReference type="Proteomes" id="UP001314681"/>
    </source>
</evidence>
<evidence type="ECO:0000313" key="7">
    <source>
        <dbReference type="EMBL" id="MBU9725324.1"/>
    </source>
</evidence>
<feature type="domain" description="Cation/H+ exchanger transmembrane" evidence="6">
    <location>
        <begin position="7"/>
        <end position="381"/>
    </location>
</feature>
<dbReference type="Gene3D" id="1.20.1530.20">
    <property type="match status" value="1"/>
</dbReference>
<feature type="transmembrane region" description="Helical" evidence="5">
    <location>
        <begin position="271"/>
        <end position="291"/>
    </location>
</feature>
<organism evidence="7 8">
    <name type="scientific">Diplocloster modestus</name>
    <dbReference type="NCBI Taxonomy" id="2850322"/>
    <lineage>
        <taxon>Bacteria</taxon>
        <taxon>Bacillati</taxon>
        <taxon>Bacillota</taxon>
        <taxon>Clostridia</taxon>
        <taxon>Lachnospirales</taxon>
        <taxon>Lachnospiraceae</taxon>
        <taxon>Diplocloster</taxon>
    </lineage>
</organism>
<feature type="transmembrane region" description="Helical" evidence="5">
    <location>
        <begin position="26"/>
        <end position="45"/>
    </location>
</feature>
<feature type="transmembrane region" description="Helical" evidence="5">
    <location>
        <begin position="359"/>
        <end position="381"/>
    </location>
</feature>
<evidence type="ECO:0000256" key="2">
    <source>
        <dbReference type="ARBA" id="ARBA00022692"/>
    </source>
</evidence>
<feature type="transmembrane region" description="Helical" evidence="5">
    <location>
        <begin position="239"/>
        <end position="259"/>
    </location>
</feature>
<feature type="transmembrane region" description="Helical" evidence="5">
    <location>
        <begin position="297"/>
        <end position="320"/>
    </location>
</feature>
<keyword evidence="2 5" id="KW-0812">Transmembrane</keyword>
<feature type="transmembrane region" description="Helical" evidence="5">
    <location>
        <begin position="217"/>
        <end position="233"/>
    </location>
</feature>
<gene>
    <name evidence="7" type="ORF">KTH90_04770</name>
</gene>
<dbReference type="EMBL" id="JAHQCX010000002">
    <property type="protein sequence ID" value="MBU9725324.1"/>
    <property type="molecule type" value="Genomic_DNA"/>
</dbReference>
<keyword evidence="8" id="KW-1185">Reference proteome</keyword>
<protein>
    <submittedName>
        <fullName evidence="7">Cation:proton antiporter</fullName>
    </submittedName>
</protein>
<comment type="subcellular location">
    <subcellularLocation>
        <location evidence="1">Membrane</location>
        <topology evidence="1">Multi-pass membrane protein</topology>
    </subcellularLocation>
</comment>
<dbReference type="InterPro" id="IPR038770">
    <property type="entry name" value="Na+/solute_symporter_sf"/>
</dbReference>